<gene>
    <name evidence="4" type="ORF">BU16DRAFT_456678</name>
</gene>
<dbReference type="PANTHER" id="PTHR10039">
    <property type="entry name" value="AMELOGENIN"/>
    <property type="match status" value="1"/>
</dbReference>
<sequence>MYVQVKLTYPDSHRFRTGEKLLLTQEQKMMLLDSLRFDQIDARRTTIKNAHTETCEWLLRNPKYADWLDATERGEHLGFLWIKGHPGSGKSTLMKFALTNARKKMKGRIVISFFFNARGEALEKSTVGAYRSLLLQLLERLPNLDCVFDSLDLSTSNISTHHPWSVESLETLLKEAIQSLGQSSVVCFIDALDECEEFQIRDMISFFGSLNARAMSADGKFHICFASRHYPHISIRKSLDLVLEGQEGHGQDITNYLNSELKIGDSEPAEQIRTELQEKASGIFMWVVLVVRILNKEHDAGNMHVLQRRLRETPSDLHDLFRDILTRDSDNQGELVLCVQWVLFSKRPLSPVELYYAILFGVEPDTLSTWVPNKITRNVMERFILNTSKGFVEVTTSEIQKVQFIHESVRDFLLEEDGLGKIWPELSRNFHGQSHERLKNCCLNYINIDVFPLLKLPDSLPKASSQEAKDHRQAATRAFPLLDYAVRNVLYHADLAVECGINQENLFQNFPLERWIQYDNLLEKAQVRRHTKHASLLYLLAEHNMSNLIRVHPSIQSFLQVENERYGLPLYASLATKSKEAIQSFVQNYASTQCLDSEFCKMCSQYCYDDSRQYVNGADKIHLEFSRKFEFPKHKSILSFLAELGDEVLFTIALETGKFVADSKDFDDKITPLCQAAGEGHAAIVKLLLKTGQVNVNSEDVDGCTPFFYAVTAGNAAMVKQLLDTGQVDFDSKHKDGRTRLSHA</sequence>
<evidence type="ECO:0000313" key="5">
    <source>
        <dbReference type="Proteomes" id="UP000799750"/>
    </source>
</evidence>
<evidence type="ECO:0000259" key="3">
    <source>
        <dbReference type="Pfam" id="PF24883"/>
    </source>
</evidence>
<evidence type="ECO:0000256" key="2">
    <source>
        <dbReference type="PROSITE-ProRule" id="PRU00023"/>
    </source>
</evidence>
<dbReference type="EMBL" id="MU004186">
    <property type="protein sequence ID" value="KAF2497384.1"/>
    <property type="molecule type" value="Genomic_DNA"/>
</dbReference>
<dbReference type="InterPro" id="IPR002110">
    <property type="entry name" value="Ankyrin_rpt"/>
</dbReference>
<dbReference type="Pfam" id="PF12796">
    <property type="entry name" value="Ank_2"/>
    <property type="match status" value="1"/>
</dbReference>
<dbReference type="InterPro" id="IPR027417">
    <property type="entry name" value="P-loop_NTPase"/>
</dbReference>
<dbReference type="InterPro" id="IPR036770">
    <property type="entry name" value="Ankyrin_rpt-contain_sf"/>
</dbReference>
<dbReference type="PANTHER" id="PTHR10039:SF5">
    <property type="entry name" value="NACHT DOMAIN-CONTAINING PROTEIN"/>
    <property type="match status" value="1"/>
</dbReference>
<organism evidence="4 5">
    <name type="scientific">Lophium mytilinum</name>
    <dbReference type="NCBI Taxonomy" id="390894"/>
    <lineage>
        <taxon>Eukaryota</taxon>
        <taxon>Fungi</taxon>
        <taxon>Dikarya</taxon>
        <taxon>Ascomycota</taxon>
        <taxon>Pezizomycotina</taxon>
        <taxon>Dothideomycetes</taxon>
        <taxon>Pleosporomycetidae</taxon>
        <taxon>Mytilinidiales</taxon>
        <taxon>Mytilinidiaceae</taxon>
        <taxon>Lophium</taxon>
    </lineage>
</organism>
<dbReference type="SUPFAM" id="SSF52540">
    <property type="entry name" value="P-loop containing nucleoside triphosphate hydrolases"/>
    <property type="match status" value="1"/>
</dbReference>
<dbReference type="PROSITE" id="PS50297">
    <property type="entry name" value="ANK_REP_REGION"/>
    <property type="match status" value="1"/>
</dbReference>
<evidence type="ECO:0000313" key="4">
    <source>
        <dbReference type="EMBL" id="KAF2497384.1"/>
    </source>
</evidence>
<feature type="non-terminal residue" evidence="4">
    <location>
        <position position="744"/>
    </location>
</feature>
<keyword evidence="1" id="KW-0677">Repeat</keyword>
<dbReference type="SUPFAM" id="SSF48403">
    <property type="entry name" value="Ankyrin repeat"/>
    <property type="match status" value="1"/>
</dbReference>
<accession>A0A6A6QZF0</accession>
<dbReference type="AlphaFoldDB" id="A0A6A6QZF0"/>
<dbReference type="SMART" id="SM00248">
    <property type="entry name" value="ANK"/>
    <property type="match status" value="2"/>
</dbReference>
<dbReference type="Proteomes" id="UP000799750">
    <property type="component" value="Unassembled WGS sequence"/>
</dbReference>
<keyword evidence="5" id="KW-1185">Reference proteome</keyword>
<feature type="domain" description="Nephrocystin 3-like N-terminal" evidence="3">
    <location>
        <begin position="53"/>
        <end position="228"/>
    </location>
</feature>
<feature type="repeat" description="ANK" evidence="2">
    <location>
        <begin position="702"/>
        <end position="726"/>
    </location>
</feature>
<keyword evidence="2" id="KW-0040">ANK repeat</keyword>
<reference evidence="4" key="1">
    <citation type="journal article" date="2020" name="Stud. Mycol.">
        <title>101 Dothideomycetes genomes: a test case for predicting lifestyles and emergence of pathogens.</title>
        <authorList>
            <person name="Haridas S."/>
            <person name="Albert R."/>
            <person name="Binder M."/>
            <person name="Bloem J."/>
            <person name="Labutti K."/>
            <person name="Salamov A."/>
            <person name="Andreopoulos B."/>
            <person name="Baker S."/>
            <person name="Barry K."/>
            <person name="Bills G."/>
            <person name="Bluhm B."/>
            <person name="Cannon C."/>
            <person name="Castanera R."/>
            <person name="Culley D."/>
            <person name="Daum C."/>
            <person name="Ezra D."/>
            <person name="Gonzalez J."/>
            <person name="Henrissat B."/>
            <person name="Kuo A."/>
            <person name="Liang C."/>
            <person name="Lipzen A."/>
            <person name="Lutzoni F."/>
            <person name="Magnuson J."/>
            <person name="Mondo S."/>
            <person name="Nolan M."/>
            <person name="Ohm R."/>
            <person name="Pangilinan J."/>
            <person name="Park H.-J."/>
            <person name="Ramirez L."/>
            <person name="Alfaro M."/>
            <person name="Sun H."/>
            <person name="Tritt A."/>
            <person name="Yoshinaga Y."/>
            <person name="Zwiers L.-H."/>
            <person name="Turgeon B."/>
            <person name="Goodwin S."/>
            <person name="Spatafora J."/>
            <person name="Crous P."/>
            <person name="Grigoriev I."/>
        </authorList>
    </citation>
    <scope>NUCLEOTIDE SEQUENCE</scope>
    <source>
        <strain evidence="4">CBS 269.34</strain>
    </source>
</reference>
<dbReference type="PROSITE" id="PS50088">
    <property type="entry name" value="ANK_REPEAT"/>
    <property type="match status" value="1"/>
</dbReference>
<dbReference type="Pfam" id="PF24883">
    <property type="entry name" value="NPHP3_N"/>
    <property type="match status" value="1"/>
</dbReference>
<proteinExistence type="predicted"/>
<protein>
    <recommendedName>
        <fullName evidence="3">Nephrocystin 3-like N-terminal domain-containing protein</fullName>
    </recommendedName>
</protein>
<dbReference type="Gene3D" id="1.25.40.20">
    <property type="entry name" value="Ankyrin repeat-containing domain"/>
    <property type="match status" value="1"/>
</dbReference>
<evidence type="ECO:0000256" key="1">
    <source>
        <dbReference type="ARBA" id="ARBA00022737"/>
    </source>
</evidence>
<dbReference type="OrthoDB" id="194358at2759"/>
<dbReference type="Gene3D" id="3.40.50.300">
    <property type="entry name" value="P-loop containing nucleotide triphosphate hydrolases"/>
    <property type="match status" value="1"/>
</dbReference>
<dbReference type="InterPro" id="IPR056884">
    <property type="entry name" value="NPHP3-like_N"/>
</dbReference>
<name>A0A6A6QZF0_9PEZI</name>